<protein>
    <submittedName>
        <fullName evidence="2">PRC-barrel domain-containing protein</fullName>
    </submittedName>
</protein>
<proteinExistence type="predicted"/>
<dbReference type="EMBL" id="JTHE03000013">
    <property type="protein sequence ID" value="MCM1981566.1"/>
    <property type="molecule type" value="Genomic_DNA"/>
</dbReference>
<dbReference type="Proteomes" id="UP000031561">
    <property type="component" value="Unassembled WGS sequence"/>
</dbReference>
<comment type="caution">
    <text evidence="2">The sequence shown here is derived from an EMBL/GenBank/DDBJ whole genome shotgun (WGS) entry which is preliminary data.</text>
</comment>
<dbReference type="Gene3D" id="2.30.30.240">
    <property type="entry name" value="PRC-barrel domain"/>
    <property type="match status" value="1"/>
</dbReference>
<organism evidence="2 3">
    <name type="scientific">Lyngbya confervoides BDU141951</name>
    <dbReference type="NCBI Taxonomy" id="1574623"/>
    <lineage>
        <taxon>Bacteria</taxon>
        <taxon>Bacillati</taxon>
        <taxon>Cyanobacteriota</taxon>
        <taxon>Cyanophyceae</taxon>
        <taxon>Oscillatoriophycideae</taxon>
        <taxon>Oscillatoriales</taxon>
        <taxon>Microcoleaceae</taxon>
        <taxon>Lyngbya</taxon>
    </lineage>
</organism>
<name>A0ABD4SZI5_9CYAN</name>
<gene>
    <name evidence="2" type="ORF">QQ91_0001810</name>
</gene>
<dbReference type="Pfam" id="PF05239">
    <property type="entry name" value="PRC"/>
    <property type="match status" value="2"/>
</dbReference>
<dbReference type="InterPro" id="IPR027275">
    <property type="entry name" value="PRC-brl_dom"/>
</dbReference>
<keyword evidence="3" id="KW-1185">Reference proteome</keyword>
<dbReference type="SUPFAM" id="SSF50346">
    <property type="entry name" value="PRC-barrel domain"/>
    <property type="match status" value="2"/>
</dbReference>
<evidence type="ECO:0000313" key="3">
    <source>
        <dbReference type="Proteomes" id="UP000031561"/>
    </source>
</evidence>
<accession>A0ABD4SZI5</accession>
<dbReference type="InterPro" id="IPR011033">
    <property type="entry name" value="PRC_barrel-like_sf"/>
</dbReference>
<feature type="domain" description="PRC-barrel" evidence="1">
    <location>
        <begin position="3"/>
        <end position="72"/>
    </location>
</feature>
<dbReference type="AlphaFoldDB" id="A0ABD4SZI5"/>
<feature type="domain" description="PRC-barrel" evidence="1">
    <location>
        <begin position="93"/>
        <end position="153"/>
    </location>
</feature>
<reference evidence="2 3" key="1">
    <citation type="journal article" date="2015" name="Genome Announc.">
        <title>Draft Genome Sequence of Filamentous Marine Cyanobacterium Lyngbya confervoides Strain BDU141951.</title>
        <authorList>
            <person name="Chandrababunaidu M.M."/>
            <person name="Sen D."/>
            <person name="Tripathy S."/>
        </authorList>
    </citation>
    <scope>NUCLEOTIDE SEQUENCE [LARGE SCALE GENOMIC DNA]</scope>
    <source>
        <strain evidence="2 3">BDU141951</strain>
    </source>
</reference>
<evidence type="ECO:0000313" key="2">
    <source>
        <dbReference type="EMBL" id="MCM1981566.1"/>
    </source>
</evidence>
<dbReference type="RefSeq" id="WP_166279241.1">
    <property type="nucleotide sequence ID" value="NZ_JTHE03000013.1"/>
</dbReference>
<evidence type="ECO:0000259" key="1">
    <source>
        <dbReference type="Pfam" id="PF05239"/>
    </source>
</evidence>
<sequence>MRKGSDLIGKQVISYDTGEILARVKDLIFDQASHALAGVLVGEGNWLTGSWVVEVQNILSMGADALIVPDDRAVVRSRKRKPIQDILKADLVLRGTKIMTTTGTHLGTLVDLYFDDQTRSVVGYEVSGGLFADVYSGRSFVPAPKTLKIGRSFAFVPPEVADLMAEQVGGLKGSMLLASERLQQGSGLVARRLQEITALVTQRLQETAASTNQRIQTVIHQAVSAVMNSIVDPQEQRAFILGRTVDQDILLPDGAVLIQSGQPVTAEIVAQAEEAALLDRLYVAVGGSVAEELTHRIQEATQAAHQRLQEIMDQAVTAMMNSIVDPQEQRAFMVGKTVDADILLPDGRLFLAQGAEVTEALAEQAEAEQILDALYQGVGGSLAQDLSRRVQAATAQGNVRIQEVVNQAVSNMMNILVDPAQQKAFMLGKTVDREVVAPDGTRIIGQGETVTVQVAAQAEAHALLDQLFKAVGGSFAAELNQRIQATSTSTSQRLQTLVEQAVQAMTQGVVSPEDQKVFMIGKTVEYDLVAADGTVLITAGNPVTEQVIAAAEDQALLDQLYRAVGGSFVAELSQKARQILAKRLVSQTKGRRIRQEIRTGDGFIIAATGQIVTPAVIEKAQELGKEQALVEATGLSAQEVFQTSGNALLSGLAETSDRLRQGTQQVGSSAGDLWASVQHKSAQLSQHSQQWWETQRINRALGRPTTRVILDQSDRVILDVGELITHDAIQRARQSGVLGILLGSVYVKQPPLTVEDQRARIPSLAALPTPAGSA</sequence>